<name>A0ABU1X9F5_9NOCA</name>
<sequence>MTGVDARDCLSMVATRFPDGVPPTVHRITVDISLAEPLPVNPRFLGVTAWRGVWYPPANLATGPTRDIDRRGAPAVYPAPVTASRGRARAGETPHKTFTWWDEIPHINGLRWALVDMHCAEHRDGRRQIASALRDACAADPTLGLLVRDALDYMIAWRPTPEEWFDPTGIRFAEQEALGEYLRAFRDYLLGDRAEPIFPPEPETLPSGAIP</sequence>
<accession>A0ABU1X9F5</accession>
<gene>
    <name evidence="1" type="ORF">J2W56_000888</name>
</gene>
<dbReference type="Proteomes" id="UP001251217">
    <property type="component" value="Unassembled WGS sequence"/>
</dbReference>
<reference evidence="1 2" key="1">
    <citation type="submission" date="2023-07" db="EMBL/GenBank/DDBJ databases">
        <title>Sorghum-associated microbial communities from plants grown in Nebraska, USA.</title>
        <authorList>
            <person name="Schachtman D."/>
        </authorList>
    </citation>
    <scope>NUCLEOTIDE SEQUENCE [LARGE SCALE GENOMIC DNA]</scope>
    <source>
        <strain evidence="1 2">4272</strain>
    </source>
</reference>
<protein>
    <submittedName>
        <fullName evidence="1">Uncharacterized protein</fullName>
    </submittedName>
</protein>
<evidence type="ECO:0000313" key="2">
    <source>
        <dbReference type="Proteomes" id="UP001251217"/>
    </source>
</evidence>
<evidence type="ECO:0000313" key="1">
    <source>
        <dbReference type="EMBL" id="MDR7167170.1"/>
    </source>
</evidence>
<dbReference type="EMBL" id="JAVDWW010000001">
    <property type="protein sequence ID" value="MDR7167170.1"/>
    <property type="molecule type" value="Genomic_DNA"/>
</dbReference>
<keyword evidence="2" id="KW-1185">Reference proteome</keyword>
<proteinExistence type="predicted"/>
<comment type="caution">
    <text evidence="1">The sequence shown here is derived from an EMBL/GenBank/DDBJ whole genome shotgun (WGS) entry which is preliminary data.</text>
</comment>
<dbReference type="RefSeq" id="WP_310398976.1">
    <property type="nucleotide sequence ID" value="NZ_JAVDWW010000001.1"/>
</dbReference>
<organism evidence="1 2">
    <name type="scientific">Nocardia kruczakiae</name>
    <dbReference type="NCBI Taxonomy" id="261477"/>
    <lineage>
        <taxon>Bacteria</taxon>
        <taxon>Bacillati</taxon>
        <taxon>Actinomycetota</taxon>
        <taxon>Actinomycetes</taxon>
        <taxon>Mycobacteriales</taxon>
        <taxon>Nocardiaceae</taxon>
        <taxon>Nocardia</taxon>
    </lineage>
</organism>